<feature type="transmembrane region" description="Helical" evidence="1">
    <location>
        <begin position="207"/>
        <end position="227"/>
    </location>
</feature>
<keyword evidence="1" id="KW-1133">Transmembrane helix</keyword>
<evidence type="ECO:0000259" key="2">
    <source>
        <dbReference type="Pfam" id="PF20237"/>
    </source>
</evidence>
<sequence length="265" mass="29395">MDKDQGYAKVAALMAKHDEFAMFRRFKKLNCLNLLYLQAEIMELEDSLDTLSATDGSEAHRKQFASDWQYLSQKQDNKHHPQWDKVLHLRERLTEYNTTLLNQALLAAHLHPPNPQSVHCLSDWLERPSMGDFPLTSIDRLAWTSPSFTGDLGALRARAPEDPTSRWLAGTALPLFHRVVACGRRRSGAPAALCTYEESRLKRAVDVFATVVAALLPLLSTVTLFLLKTDGQRLGALVVVSAGFAAALALVTNARRVEVFGATAA</sequence>
<dbReference type="EMBL" id="JAUKUD010000005">
    <property type="protein sequence ID" value="KAK0744195.1"/>
    <property type="molecule type" value="Genomic_DNA"/>
</dbReference>
<dbReference type="PANTHER" id="PTHR34502">
    <property type="entry name" value="DUF6594 DOMAIN-CONTAINING PROTEIN-RELATED"/>
    <property type="match status" value="1"/>
</dbReference>
<dbReference type="PANTHER" id="PTHR34502:SF5">
    <property type="entry name" value="DUF6594 DOMAIN-CONTAINING PROTEIN"/>
    <property type="match status" value="1"/>
</dbReference>
<keyword evidence="4" id="KW-1185">Reference proteome</keyword>
<dbReference type="Pfam" id="PF20237">
    <property type="entry name" value="DUF6594"/>
    <property type="match status" value="1"/>
</dbReference>
<dbReference type="Proteomes" id="UP001172155">
    <property type="component" value="Unassembled WGS sequence"/>
</dbReference>
<feature type="domain" description="DUF6594" evidence="2">
    <location>
        <begin position="7"/>
        <end position="265"/>
    </location>
</feature>
<proteinExistence type="predicted"/>
<dbReference type="InterPro" id="IPR046529">
    <property type="entry name" value="DUF6594"/>
</dbReference>
<comment type="caution">
    <text evidence="3">The sequence shown here is derived from an EMBL/GenBank/DDBJ whole genome shotgun (WGS) entry which is preliminary data.</text>
</comment>
<evidence type="ECO:0000313" key="3">
    <source>
        <dbReference type="EMBL" id="KAK0744195.1"/>
    </source>
</evidence>
<gene>
    <name evidence="3" type="ORF">B0T18DRAFT_330447</name>
</gene>
<evidence type="ECO:0000256" key="1">
    <source>
        <dbReference type="SAM" id="Phobius"/>
    </source>
</evidence>
<keyword evidence="1" id="KW-0472">Membrane</keyword>
<reference evidence="3" key="1">
    <citation type="submission" date="2023-06" db="EMBL/GenBank/DDBJ databases">
        <title>Genome-scale phylogeny and comparative genomics of the fungal order Sordariales.</title>
        <authorList>
            <consortium name="Lawrence Berkeley National Laboratory"/>
            <person name="Hensen N."/>
            <person name="Bonometti L."/>
            <person name="Westerberg I."/>
            <person name="Brannstrom I.O."/>
            <person name="Guillou S."/>
            <person name="Cros-Aarteil S."/>
            <person name="Calhoun S."/>
            <person name="Haridas S."/>
            <person name="Kuo A."/>
            <person name="Mondo S."/>
            <person name="Pangilinan J."/>
            <person name="Riley R."/>
            <person name="LaButti K."/>
            <person name="Andreopoulos B."/>
            <person name="Lipzen A."/>
            <person name="Chen C."/>
            <person name="Yanf M."/>
            <person name="Daum C."/>
            <person name="Ng V."/>
            <person name="Clum A."/>
            <person name="Steindorff A."/>
            <person name="Ohm R."/>
            <person name="Martin F."/>
            <person name="Silar P."/>
            <person name="Natvig D."/>
            <person name="Lalanne C."/>
            <person name="Gautier V."/>
            <person name="Ament-velasquez S.L."/>
            <person name="Kruys A."/>
            <person name="Hutchinson M.I."/>
            <person name="Powell A.J."/>
            <person name="Barry K."/>
            <person name="Miller A.N."/>
            <person name="Grigoriev I.V."/>
            <person name="Debuchy R."/>
            <person name="Gladieux P."/>
            <person name="Thoren M.H."/>
            <person name="Johannesson H."/>
        </authorList>
    </citation>
    <scope>NUCLEOTIDE SEQUENCE</scope>
    <source>
        <strain evidence="3">SMH3187-1</strain>
    </source>
</reference>
<organism evidence="3 4">
    <name type="scientific">Schizothecium vesticola</name>
    <dbReference type="NCBI Taxonomy" id="314040"/>
    <lineage>
        <taxon>Eukaryota</taxon>
        <taxon>Fungi</taxon>
        <taxon>Dikarya</taxon>
        <taxon>Ascomycota</taxon>
        <taxon>Pezizomycotina</taxon>
        <taxon>Sordariomycetes</taxon>
        <taxon>Sordariomycetidae</taxon>
        <taxon>Sordariales</taxon>
        <taxon>Schizotheciaceae</taxon>
        <taxon>Schizothecium</taxon>
    </lineage>
</organism>
<name>A0AA40K380_9PEZI</name>
<feature type="transmembrane region" description="Helical" evidence="1">
    <location>
        <begin position="233"/>
        <end position="251"/>
    </location>
</feature>
<protein>
    <recommendedName>
        <fullName evidence="2">DUF6594 domain-containing protein</fullName>
    </recommendedName>
</protein>
<keyword evidence="1" id="KW-0812">Transmembrane</keyword>
<dbReference type="AlphaFoldDB" id="A0AA40K380"/>
<accession>A0AA40K380</accession>
<evidence type="ECO:0000313" key="4">
    <source>
        <dbReference type="Proteomes" id="UP001172155"/>
    </source>
</evidence>